<dbReference type="EMBL" id="RBAM01000115">
    <property type="protein sequence ID" value="RKN53594.1"/>
    <property type="molecule type" value="Genomic_DNA"/>
</dbReference>
<accession>A0A3A9ZZX3</accession>
<name>A0A3A9ZZX3_9ACTN</name>
<dbReference type="Proteomes" id="UP000270343">
    <property type="component" value="Unassembled WGS sequence"/>
</dbReference>
<organism evidence="1 2">
    <name type="scientific">Streptomyces klenkii</name>
    <dbReference type="NCBI Taxonomy" id="1420899"/>
    <lineage>
        <taxon>Bacteria</taxon>
        <taxon>Bacillati</taxon>
        <taxon>Actinomycetota</taxon>
        <taxon>Actinomycetes</taxon>
        <taxon>Kitasatosporales</taxon>
        <taxon>Streptomycetaceae</taxon>
        <taxon>Streptomyces</taxon>
    </lineage>
</organism>
<evidence type="ECO:0000313" key="2">
    <source>
        <dbReference type="Proteomes" id="UP000270343"/>
    </source>
</evidence>
<dbReference type="GO" id="GO:0003677">
    <property type="term" value="F:DNA binding"/>
    <property type="evidence" value="ECO:0007669"/>
    <property type="project" value="InterPro"/>
</dbReference>
<reference evidence="1 2" key="1">
    <citation type="journal article" date="2015" name="Antonie Van Leeuwenhoek">
        <title>Streptomyces klenkii sp. nov., isolated from deep marine sediment.</title>
        <authorList>
            <person name="Veyisoglu A."/>
            <person name="Sahin N."/>
        </authorList>
    </citation>
    <scope>NUCLEOTIDE SEQUENCE [LARGE SCALE GENOMIC DNA]</scope>
    <source>
        <strain evidence="1 2">KCTC 29202</strain>
    </source>
</reference>
<keyword evidence="2" id="KW-1185">Reference proteome</keyword>
<gene>
    <name evidence="1" type="ORF">D7231_35045</name>
</gene>
<dbReference type="InterPro" id="IPR011010">
    <property type="entry name" value="DNA_brk_join_enz"/>
</dbReference>
<protein>
    <recommendedName>
        <fullName evidence="3">Site-specific integrase</fullName>
    </recommendedName>
</protein>
<comment type="caution">
    <text evidence="1">The sequence shown here is derived from an EMBL/GenBank/DDBJ whole genome shotgun (WGS) entry which is preliminary data.</text>
</comment>
<feature type="non-terminal residue" evidence="1">
    <location>
        <position position="1"/>
    </location>
</feature>
<evidence type="ECO:0000313" key="1">
    <source>
        <dbReference type="EMBL" id="RKN53594.1"/>
    </source>
</evidence>
<sequence>PQPVDTDAIRQALEDDDPVRATLAAMVAFHALTVTDLRRLRHTDIHDGRIHLDKRVILLAEPVRTRLAAYLDLRARRWARTANPHLFINWQTATHTGPTSNVWATKTLGISARALRADRILDEGLATGDLRRLCDLFGLSITAAQRYLAALDPPGLDQGLS</sequence>
<proteinExistence type="predicted"/>
<dbReference type="SUPFAM" id="SSF56349">
    <property type="entry name" value="DNA breaking-rejoining enzymes"/>
    <property type="match status" value="1"/>
</dbReference>
<evidence type="ECO:0008006" key="3">
    <source>
        <dbReference type="Google" id="ProtNLM"/>
    </source>
</evidence>
<dbReference type="AlphaFoldDB" id="A0A3A9ZZX3"/>